<dbReference type="Pfam" id="PF14120">
    <property type="entry name" value="YhzD"/>
    <property type="match status" value="1"/>
</dbReference>
<dbReference type="Proteomes" id="UP001596022">
    <property type="component" value="Unassembled WGS sequence"/>
</dbReference>
<keyword evidence="2" id="KW-1185">Reference proteome</keyword>
<proteinExistence type="predicted"/>
<organism evidence="1 2">
    <name type="scientific">Camelliibacillus cellulosilyticus</name>
    <dbReference type="NCBI Taxonomy" id="2174486"/>
    <lineage>
        <taxon>Bacteria</taxon>
        <taxon>Bacillati</taxon>
        <taxon>Bacillota</taxon>
        <taxon>Bacilli</taxon>
        <taxon>Bacillales</taxon>
        <taxon>Sporolactobacillaceae</taxon>
        <taxon>Camelliibacillus</taxon>
    </lineage>
</organism>
<name>A0ABV9GLQ2_9BACL</name>
<dbReference type="InterPro" id="IPR025544">
    <property type="entry name" value="YhzD"/>
</dbReference>
<comment type="caution">
    <text evidence="1">The sequence shown here is derived from an EMBL/GenBank/DDBJ whole genome shotgun (WGS) entry which is preliminary data.</text>
</comment>
<sequence>MPKYTLTVYDKDGTKLLEETFEAESDQDGRKIGEEKLKEKNYETYTSRVTSSTGKLVHFHR</sequence>
<gene>
    <name evidence="1" type="ORF">ACFO4N_10160</name>
</gene>
<accession>A0ABV9GLQ2</accession>
<evidence type="ECO:0000313" key="1">
    <source>
        <dbReference type="EMBL" id="MFC4619076.1"/>
    </source>
</evidence>
<evidence type="ECO:0000313" key="2">
    <source>
        <dbReference type="Proteomes" id="UP001596022"/>
    </source>
</evidence>
<protein>
    <submittedName>
        <fullName evidence="1">YhzD family protein</fullName>
    </submittedName>
</protein>
<dbReference type="RefSeq" id="WP_376846175.1">
    <property type="nucleotide sequence ID" value="NZ_JBHSFW010000005.1"/>
</dbReference>
<reference evidence="2" key="1">
    <citation type="journal article" date="2019" name="Int. J. Syst. Evol. Microbiol.">
        <title>The Global Catalogue of Microorganisms (GCM) 10K type strain sequencing project: providing services to taxonomists for standard genome sequencing and annotation.</title>
        <authorList>
            <consortium name="The Broad Institute Genomics Platform"/>
            <consortium name="The Broad Institute Genome Sequencing Center for Infectious Disease"/>
            <person name="Wu L."/>
            <person name="Ma J."/>
        </authorList>
    </citation>
    <scope>NUCLEOTIDE SEQUENCE [LARGE SCALE GENOMIC DNA]</scope>
    <source>
        <strain evidence="2">CGMCC 1.16306</strain>
    </source>
</reference>
<dbReference type="EMBL" id="JBHSFW010000005">
    <property type="protein sequence ID" value="MFC4619076.1"/>
    <property type="molecule type" value="Genomic_DNA"/>
</dbReference>